<dbReference type="InterPro" id="IPR001223">
    <property type="entry name" value="Glyco_hydro18_cat"/>
</dbReference>
<dbReference type="PANTHER" id="PTHR11177:SF317">
    <property type="entry name" value="CHITINASE 12-RELATED"/>
    <property type="match status" value="1"/>
</dbReference>
<dbReference type="InterPro" id="IPR029070">
    <property type="entry name" value="Chitinase_insertion_sf"/>
</dbReference>
<dbReference type="Gene3D" id="3.10.50.10">
    <property type="match status" value="1"/>
</dbReference>
<dbReference type="PROSITE" id="PS01095">
    <property type="entry name" value="GH18_1"/>
    <property type="match status" value="1"/>
</dbReference>
<dbReference type="GO" id="GO:0005576">
    <property type="term" value="C:extracellular region"/>
    <property type="evidence" value="ECO:0007669"/>
    <property type="project" value="TreeGrafter"/>
</dbReference>
<evidence type="ECO:0000256" key="1">
    <source>
        <dbReference type="ARBA" id="ARBA00022801"/>
    </source>
</evidence>
<comment type="similarity">
    <text evidence="5">Belongs to the glycosyl hydrolase 18 family.</text>
</comment>
<reference evidence="8 9" key="1">
    <citation type="submission" date="2024-01" db="EMBL/GenBank/DDBJ databases">
        <title>The genome of the rayed Mediterranean limpet Patella caerulea (Linnaeus, 1758).</title>
        <authorList>
            <person name="Anh-Thu Weber A."/>
            <person name="Halstead-Nussloch G."/>
        </authorList>
    </citation>
    <scope>NUCLEOTIDE SEQUENCE [LARGE SCALE GENOMIC DNA]</scope>
    <source>
        <strain evidence="8">AATW-2023a</strain>
        <tissue evidence="8">Whole specimen</tissue>
    </source>
</reference>
<dbReference type="InterPro" id="IPR017853">
    <property type="entry name" value="GH"/>
</dbReference>
<dbReference type="GO" id="GO:0005975">
    <property type="term" value="P:carbohydrate metabolic process"/>
    <property type="evidence" value="ECO:0007669"/>
    <property type="project" value="InterPro"/>
</dbReference>
<sequence>MKILLSLLLITVISICSGDEYRRVCYFESWARYRPKIGIFVPESIEPQLCTHINFAFATLDPSGLNIKAVDWNDDPVMYKRFTDLKIKNPRLKVMLSVGGWSMNSTLFHNAVATEATRNIAAKNIVTFLRSHNFDGIDLDWEFPGSRGSPPEDVHKFTQYVIAIRKAFDRDGVESGKPTLQLSAAFGPRLESINDTYEVPEVTRYLDFINLMFYELHGTWDNVAKHHAPLFGSSDGESLVIDTLINGWIKMGVTKNKLVLGVPFYGKTYKLADASKSGEGAVITGPGEAGSITKQSGTLSYQEICLKINQGAVVKRLPGQSAPYLVDGNTWIGFDDQQSLIEKMRYIVKHGYGGAMIWAIDMDDFNGVCGGETFPLLKAMYRSLLGGVIG</sequence>
<keyword evidence="3 4" id="KW-0326">Glycosidase</keyword>
<evidence type="ECO:0000256" key="6">
    <source>
        <dbReference type="SAM" id="SignalP"/>
    </source>
</evidence>
<keyword evidence="6" id="KW-0732">Signal</keyword>
<dbReference type="GO" id="GO:0008061">
    <property type="term" value="F:chitin binding"/>
    <property type="evidence" value="ECO:0007669"/>
    <property type="project" value="InterPro"/>
</dbReference>
<evidence type="ECO:0000259" key="7">
    <source>
        <dbReference type="PROSITE" id="PS51910"/>
    </source>
</evidence>
<dbReference type="SMART" id="SM00636">
    <property type="entry name" value="Glyco_18"/>
    <property type="match status" value="1"/>
</dbReference>
<dbReference type="PROSITE" id="PS51910">
    <property type="entry name" value="GH18_2"/>
    <property type="match status" value="1"/>
</dbReference>
<evidence type="ECO:0000313" key="8">
    <source>
        <dbReference type="EMBL" id="KAK6171604.1"/>
    </source>
</evidence>
<proteinExistence type="inferred from homology"/>
<dbReference type="PANTHER" id="PTHR11177">
    <property type="entry name" value="CHITINASE"/>
    <property type="match status" value="1"/>
</dbReference>
<keyword evidence="1 4" id="KW-0378">Hydrolase</keyword>
<accession>A0AAN8JBU9</accession>
<dbReference type="Pfam" id="PF00704">
    <property type="entry name" value="Glyco_hydro_18"/>
    <property type="match status" value="1"/>
</dbReference>
<keyword evidence="2" id="KW-1015">Disulfide bond</keyword>
<dbReference type="InterPro" id="IPR001579">
    <property type="entry name" value="Glyco_hydro_18_chit_AS"/>
</dbReference>
<dbReference type="FunFam" id="3.10.50.10:FF:000001">
    <property type="entry name" value="Chitinase 3-like 1"/>
    <property type="match status" value="1"/>
</dbReference>
<evidence type="ECO:0000256" key="3">
    <source>
        <dbReference type="ARBA" id="ARBA00023295"/>
    </source>
</evidence>
<dbReference type="Proteomes" id="UP001347796">
    <property type="component" value="Unassembled WGS sequence"/>
</dbReference>
<dbReference type="GO" id="GO:0006032">
    <property type="term" value="P:chitin catabolic process"/>
    <property type="evidence" value="ECO:0007669"/>
    <property type="project" value="TreeGrafter"/>
</dbReference>
<dbReference type="InterPro" id="IPR050314">
    <property type="entry name" value="Glycosyl_Hydrlase_18"/>
</dbReference>
<evidence type="ECO:0000256" key="5">
    <source>
        <dbReference type="RuleBase" id="RU004453"/>
    </source>
</evidence>
<evidence type="ECO:0000313" key="9">
    <source>
        <dbReference type="Proteomes" id="UP001347796"/>
    </source>
</evidence>
<gene>
    <name evidence="8" type="ORF">SNE40_019755</name>
</gene>
<dbReference type="AlphaFoldDB" id="A0AAN8JBU9"/>
<dbReference type="GO" id="GO:0004568">
    <property type="term" value="F:chitinase activity"/>
    <property type="evidence" value="ECO:0007669"/>
    <property type="project" value="UniProtKB-ARBA"/>
</dbReference>
<dbReference type="InterPro" id="IPR011583">
    <property type="entry name" value="Chitinase_II/V-like_cat"/>
</dbReference>
<organism evidence="8 9">
    <name type="scientific">Patella caerulea</name>
    <name type="common">Rayed Mediterranean limpet</name>
    <dbReference type="NCBI Taxonomy" id="87958"/>
    <lineage>
        <taxon>Eukaryota</taxon>
        <taxon>Metazoa</taxon>
        <taxon>Spiralia</taxon>
        <taxon>Lophotrochozoa</taxon>
        <taxon>Mollusca</taxon>
        <taxon>Gastropoda</taxon>
        <taxon>Patellogastropoda</taxon>
        <taxon>Patelloidea</taxon>
        <taxon>Patellidae</taxon>
        <taxon>Patella</taxon>
    </lineage>
</organism>
<dbReference type="Gene3D" id="3.20.20.80">
    <property type="entry name" value="Glycosidases"/>
    <property type="match status" value="1"/>
</dbReference>
<feature type="domain" description="GH18" evidence="7">
    <location>
        <begin position="21"/>
        <end position="387"/>
    </location>
</feature>
<evidence type="ECO:0000256" key="2">
    <source>
        <dbReference type="ARBA" id="ARBA00023157"/>
    </source>
</evidence>
<protein>
    <recommendedName>
        <fullName evidence="7">GH18 domain-containing protein</fullName>
    </recommendedName>
</protein>
<comment type="caution">
    <text evidence="8">The sequence shown here is derived from an EMBL/GenBank/DDBJ whole genome shotgun (WGS) entry which is preliminary data.</text>
</comment>
<dbReference type="SUPFAM" id="SSF51445">
    <property type="entry name" value="(Trans)glycosidases"/>
    <property type="match status" value="1"/>
</dbReference>
<evidence type="ECO:0000256" key="4">
    <source>
        <dbReference type="RuleBase" id="RU000489"/>
    </source>
</evidence>
<feature type="signal peptide" evidence="6">
    <location>
        <begin position="1"/>
        <end position="18"/>
    </location>
</feature>
<name>A0AAN8JBU9_PATCE</name>
<feature type="chain" id="PRO_5042953943" description="GH18 domain-containing protein" evidence="6">
    <location>
        <begin position="19"/>
        <end position="390"/>
    </location>
</feature>
<dbReference type="SUPFAM" id="SSF54556">
    <property type="entry name" value="Chitinase insertion domain"/>
    <property type="match status" value="1"/>
</dbReference>
<dbReference type="EMBL" id="JAZGQO010000014">
    <property type="protein sequence ID" value="KAK6171604.1"/>
    <property type="molecule type" value="Genomic_DNA"/>
</dbReference>
<keyword evidence="9" id="KW-1185">Reference proteome</keyword>